<organism evidence="6">
    <name type="scientific">Candidatus Kentrum sp. LPFa</name>
    <dbReference type="NCBI Taxonomy" id="2126335"/>
    <lineage>
        <taxon>Bacteria</taxon>
        <taxon>Pseudomonadati</taxon>
        <taxon>Pseudomonadota</taxon>
        <taxon>Gammaproteobacteria</taxon>
        <taxon>Candidatus Kentrum</taxon>
    </lineage>
</organism>
<dbReference type="InterPro" id="IPR050570">
    <property type="entry name" value="Cell_wall_metabolism_enzyme"/>
</dbReference>
<dbReference type="SUPFAM" id="SSF54106">
    <property type="entry name" value="LysM domain"/>
    <property type="match status" value="1"/>
</dbReference>
<dbReference type="Gene3D" id="2.70.70.10">
    <property type="entry name" value="Glucose Permease (Domain IIA)"/>
    <property type="match status" value="1"/>
</dbReference>
<protein>
    <submittedName>
        <fullName evidence="6">Lipoprotein NlpD</fullName>
    </submittedName>
</protein>
<dbReference type="InterPro" id="IPR036779">
    <property type="entry name" value="LysM_dom_sf"/>
</dbReference>
<evidence type="ECO:0000256" key="3">
    <source>
        <dbReference type="SAM" id="Phobius"/>
    </source>
</evidence>
<dbReference type="EMBL" id="CAADFP010000227">
    <property type="protein sequence ID" value="VFK33842.1"/>
    <property type="molecule type" value="Genomic_DNA"/>
</dbReference>
<dbReference type="SMART" id="SM00257">
    <property type="entry name" value="LysM"/>
    <property type="match status" value="1"/>
</dbReference>
<keyword evidence="3" id="KW-1133">Transmembrane helix</keyword>
<keyword evidence="3" id="KW-0472">Membrane</keyword>
<dbReference type="PROSITE" id="PS51782">
    <property type="entry name" value="LYSM"/>
    <property type="match status" value="1"/>
</dbReference>
<dbReference type="InterPro" id="IPR018392">
    <property type="entry name" value="LysM"/>
</dbReference>
<dbReference type="GO" id="GO:0009279">
    <property type="term" value="C:cell outer membrane"/>
    <property type="evidence" value="ECO:0007669"/>
    <property type="project" value="TreeGrafter"/>
</dbReference>
<sequence>MMDCKRGKVMSADGNILARSNRIGAGWVLAHALVSSALMFFRYLTRRSRNQGFPLLFRHSIDAGNPVTNISLIFLARFVENFPDNGLNIRSHPTGIEPNMRGGFGLFGRVIVASFVFWLSACGSPHSVAPLGHNPYPEVEYHTVKKGENVYAIALRYGIDYHRLAEWNRISPPSFQIHPGQRIRLFALSGSRRQLAKKESSATQPTKTRQASPSKKLALVKPSSSPSSASAPTKKTSSPKKSDKGARVKKNTAQSPRKTTAAKKKPAPPKTATKKQAENRARTPRKKDGARWHWPSRGKLLRNFAQSGNRGLDIAGSFGSPVYAAAKGKVVYTGSGLRGYGKLIIIKHNRHYLTAYANNHRMLVKEGMNVSGGKKIAEMGKSGANPALLHFEIRKNGKPVNPIRYLRARR</sequence>
<evidence type="ECO:0000256" key="1">
    <source>
        <dbReference type="ARBA" id="ARBA00038420"/>
    </source>
</evidence>
<dbReference type="GO" id="GO:0032153">
    <property type="term" value="C:cell division site"/>
    <property type="evidence" value="ECO:0007669"/>
    <property type="project" value="TreeGrafter"/>
</dbReference>
<feature type="compositionally biased region" description="Basic and acidic residues" evidence="2">
    <location>
        <begin position="275"/>
        <end position="291"/>
    </location>
</feature>
<dbReference type="Pfam" id="PF01551">
    <property type="entry name" value="Peptidase_M23"/>
    <property type="match status" value="1"/>
</dbReference>
<evidence type="ECO:0000259" key="4">
    <source>
        <dbReference type="PROSITE" id="PS51782"/>
    </source>
</evidence>
<dbReference type="InterPro" id="IPR016047">
    <property type="entry name" value="M23ase_b-sheet_dom"/>
</dbReference>
<feature type="compositionally biased region" description="Polar residues" evidence="2">
    <location>
        <begin position="201"/>
        <end position="211"/>
    </location>
</feature>
<evidence type="ECO:0000313" key="5">
    <source>
        <dbReference type="EMBL" id="VFK19462.1"/>
    </source>
</evidence>
<dbReference type="CDD" id="cd12797">
    <property type="entry name" value="M23_peptidase"/>
    <property type="match status" value="1"/>
</dbReference>
<name>A0A450XX43_9GAMM</name>
<reference evidence="6" key="1">
    <citation type="submission" date="2019-02" db="EMBL/GenBank/DDBJ databases">
        <authorList>
            <person name="Gruber-Vodicka R. H."/>
            <person name="Seah K. B. B."/>
        </authorList>
    </citation>
    <scope>NUCLEOTIDE SEQUENCE</scope>
    <source>
        <strain evidence="5">BECK_S312</strain>
        <strain evidence="6">BECK_S426</strain>
    </source>
</reference>
<dbReference type="CDD" id="cd00118">
    <property type="entry name" value="LysM"/>
    <property type="match status" value="1"/>
</dbReference>
<evidence type="ECO:0000256" key="2">
    <source>
        <dbReference type="SAM" id="MobiDB-lite"/>
    </source>
</evidence>
<dbReference type="InterPro" id="IPR011055">
    <property type="entry name" value="Dup_hybrid_motif"/>
</dbReference>
<proteinExistence type="inferred from homology"/>
<evidence type="ECO:0000313" key="6">
    <source>
        <dbReference type="EMBL" id="VFK33842.1"/>
    </source>
</evidence>
<keyword evidence="6" id="KW-0449">Lipoprotein</keyword>
<comment type="similarity">
    <text evidence="1">Belongs to the E.coli NlpD/Haemophilus LppB family.</text>
</comment>
<dbReference type="AlphaFoldDB" id="A0A450XX43"/>
<accession>A0A450XX43</accession>
<feature type="domain" description="LysM" evidence="4">
    <location>
        <begin position="140"/>
        <end position="185"/>
    </location>
</feature>
<dbReference type="SUPFAM" id="SSF51261">
    <property type="entry name" value="Duplicated hybrid motif"/>
    <property type="match status" value="1"/>
</dbReference>
<gene>
    <name evidence="5" type="ORF">BECKLPF1236A_GA0070988_102254</name>
    <name evidence="6" type="ORF">BECKLPF1236C_GA0070990_102274</name>
</gene>
<dbReference type="EMBL" id="CAADFM010000225">
    <property type="protein sequence ID" value="VFK19462.1"/>
    <property type="molecule type" value="Genomic_DNA"/>
</dbReference>
<dbReference type="GO" id="GO:0004222">
    <property type="term" value="F:metalloendopeptidase activity"/>
    <property type="evidence" value="ECO:0007669"/>
    <property type="project" value="TreeGrafter"/>
</dbReference>
<feature type="region of interest" description="Disordered" evidence="2">
    <location>
        <begin position="194"/>
        <end position="295"/>
    </location>
</feature>
<feature type="transmembrane region" description="Helical" evidence="3">
    <location>
        <begin position="24"/>
        <end position="44"/>
    </location>
</feature>
<keyword evidence="3" id="KW-0812">Transmembrane</keyword>
<dbReference type="PANTHER" id="PTHR21666">
    <property type="entry name" value="PEPTIDASE-RELATED"/>
    <property type="match status" value="1"/>
</dbReference>
<dbReference type="PANTHER" id="PTHR21666:SF263">
    <property type="entry name" value="MUREIN HYDROLASE ACTIVATOR NLPD"/>
    <property type="match status" value="1"/>
</dbReference>
<dbReference type="Pfam" id="PF01476">
    <property type="entry name" value="LysM"/>
    <property type="match status" value="1"/>
</dbReference>
<dbReference type="Gene3D" id="3.10.350.10">
    <property type="entry name" value="LysM domain"/>
    <property type="match status" value="1"/>
</dbReference>
<feature type="compositionally biased region" description="Low complexity" evidence="2">
    <location>
        <begin position="212"/>
        <end position="236"/>
    </location>
</feature>